<evidence type="ECO:0000313" key="1">
    <source>
        <dbReference type="EMBL" id="CAA2144275.1"/>
    </source>
</evidence>
<dbReference type="AlphaFoldDB" id="A0A679KGW0"/>
<evidence type="ECO:0000313" key="3">
    <source>
        <dbReference type="Proteomes" id="UP001055307"/>
    </source>
</evidence>
<dbReference type="Proteomes" id="UP001055307">
    <property type="component" value="Unassembled WGS sequence"/>
</dbReference>
<protein>
    <submittedName>
        <fullName evidence="1">Uncharacterized protein</fullName>
    </submittedName>
</protein>
<gene>
    <name evidence="1" type="ORF">MBLL_03395</name>
    <name evidence="2" type="ORF">OICFNHDK_3725</name>
</gene>
<keyword evidence="3" id="KW-1185">Reference proteome</keyword>
<reference evidence="1" key="2">
    <citation type="submission" date="2019-12" db="EMBL/GenBank/DDBJ databases">
        <authorList>
            <person name="Cremers G."/>
        </authorList>
    </citation>
    <scope>NUCLEOTIDE SEQUENCE</scope>
    <source>
        <strain evidence="1">Mbul2</strain>
    </source>
</reference>
<proteinExistence type="predicted"/>
<reference evidence="2" key="1">
    <citation type="journal article" date="2016" name="Front. Microbiol.">
        <title>Genome Sequence of the Piezophilic, Mesophilic Sulfate-Reducing Bacterium Desulfovibrio indicus J2T.</title>
        <authorList>
            <person name="Cao J."/>
            <person name="Maignien L."/>
            <person name="Shao Z."/>
            <person name="Alain K."/>
            <person name="Jebbar M."/>
        </authorList>
    </citation>
    <scope>NUCLEOTIDE SEQUENCE</scope>
    <source>
        <strain evidence="2">DSM 21893</strain>
    </source>
</reference>
<organism evidence="1">
    <name type="scientific">Methylobacterium bullatum</name>
    <dbReference type="NCBI Taxonomy" id="570505"/>
    <lineage>
        <taxon>Bacteria</taxon>
        <taxon>Pseudomonadati</taxon>
        <taxon>Pseudomonadota</taxon>
        <taxon>Alphaproteobacteria</taxon>
        <taxon>Hyphomicrobiales</taxon>
        <taxon>Methylobacteriaceae</taxon>
        <taxon>Methylobacterium</taxon>
    </lineage>
</organism>
<dbReference type="EMBL" id="BPQF01000019">
    <property type="protein sequence ID" value="GJD41243.1"/>
    <property type="molecule type" value="Genomic_DNA"/>
</dbReference>
<evidence type="ECO:0000313" key="2">
    <source>
        <dbReference type="EMBL" id="GJD41243.1"/>
    </source>
</evidence>
<dbReference type="EMBL" id="LR743511">
    <property type="protein sequence ID" value="CAA2144275.1"/>
    <property type="molecule type" value="Genomic_DNA"/>
</dbReference>
<accession>A0A679KGW0</accession>
<name>A0A679KGW0_9HYPH</name>
<sequence length="182" mass="19558">MVTGMQGTPFVIVAILALTLLVARELIRATHDTHRKARALERANADLNRCFDVTERALKDDRVPDRLRNLLLGQAHALSDFQAGERVLKAFIEMLHSRRDVPSPADHPIALAVEELAASDPRLAAECRSALVDGMLALILIHADAFSIDEAVDEAVHEAARNPFSVPADVSGMLGGSGLAAA</sequence>
<reference evidence="2" key="3">
    <citation type="submission" date="2021-08" db="EMBL/GenBank/DDBJ databases">
        <authorList>
            <person name="Tani A."/>
            <person name="Ola A."/>
            <person name="Ogura Y."/>
            <person name="Katsura K."/>
            <person name="Hayashi T."/>
        </authorList>
    </citation>
    <scope>NUCLEOTIDE SEQUENCE</scope>
    <source>
        <strain evidence="2">DSM 21893</strain>
    </source>
</reference>